<dbReference type="Proteomes" id="UP000191806">
    <property type="component" value="Plasmid pJM1A"/>
</dbReference>
<keyword evidence="1" id="KW-0614">Plasmid</keyword>
<proteinExistence type="predicted"/>
<accession>A0A1V0PDD6</accession>
<dbReference type="EMBL" id="CP016746">
    <property type="protein sequence ID" value="ARE27195.1"/>
    <property type="molecule type" value="Genomic_DNA"/>
</dbReference>
<dbReference type="RefSeq" id="WP_155724499.1">
    <property type="nucleotide sequence ID" value="NZ_CP016746.2"/>
</dbReference>
<sequence>MKKYLITVKAEIEMYVDAENEDKAYEIALDELYKNPDRLISDIEMNGSIEDEDEL</sequence>
<evidence type="ECO:0000313" key="1">
    <source>
        <dbReference type="EMBL" id="ARE27195.1"/>
    </source>
</evidence>
<protein>
    <submittedName>
        <fullName evidence="1">Uncharacterized protein</fullName>
    </submittedName>
</protein>
<dbReference type="AlphaFoldDB" id="A0A1V0PDD6"/>
<name>A0A1V0PDD6_LACLC</name>
<geneLocation type="plasmid" evidence="2">
    <name>pmpjm1</name>
</geneLocation>
<reference evidence="1 2" key="1">
    <citation type="journal article" date="2017" name="BMC Genomics">
        <title>Comparative and functional genomics of the Lactococcus lactis taxon; insights into evolution and niche adaptation.</title>
        <authorList>
            <person name="Kelleher P."/>
            <person name="Bottacini F."/>
            <person name="Mahony J."/>
            <person name="Kilcawley K.N."/>
            <person name="van Sinderen D."/>
        </authorList>
    </citation>
    <scope>NUCLEOTIDE SEQUENCE [LARGE SCALE GENOMIC DNA]</scope>
    <source>
        <strain evidence="1 2">JM1</strain>
        <plasmid evidence="2">pmpjm1</plasmid>
    </source>
</reference>
<gene>
    <name evidence="1" type="ORF">LLJM1_04260</name>
</gene>
<evidence type="ECO:0000313" key="2">
    <source>
        <dbReference type="Proteomes" id="UP000191806"/>
    </source>
</evidence>
<organism evidence="1 2">
    <name type="scientific">Lactococcus lactis subsp. cremoris</name>
    <name type="common">Streptococcus cremoris</name>
    <dbReference type="NCBI Taxonomy" id="1359"/>
    <lineage>
        <taxon>Bacteria</taxon>
        <taxon>Bacillati</taxon>
        <taxon>Bacillota</taxon>
        <taxon>Bacilli</taxon>
        <taxon>Lactobacillales</taxon>
        <taxon>Streptococcaceae</taxon>
        <taxon>Lactococcus</taxon>
    </lineage>
</organism>